<dbReference type="InterPro" id="IPR012337">
    <property type="entry name" value="RNaseH-like_sf"/>
</dbReference>
<dbReference type="InterPro" id="IPR015378">
    <property type="entry name" value="Transposase-like_Mu_C"/>
</dbReference>
<dbReference type="Gene3D" id="3.30.420.10">
    <property type="entry name" value="Ribonuclease H-like superfamily/Ribonuclease H"/>
    <property type="match status" value="1"/>
</dbReference>
<dbReference type="AlphaFoldDB" id="A0A1S1MXE0"/>
<evidence type="ECO:0000313" key="3">
    <source>
        <dbReference type="Proteomes" id="UP000179786"/>
    </source>
</evidence>
<evidence type="ECO:0000313" key="2">
    <source>
        <dbReference type="EMBL" id="OHU91739.1"/>
    </source>
</evidence>
<accession>A0A1S1MXE0</accession>
<protein>
    <recommendedName>
        <fullName evidence="1">Integrase catalytic domain-containing protein</fullName>
    </recommendedName>
</protein>
<feature type="domain" description="Integrase catalytic" evidence="1">
    <location>
        <begin position="184"/>
        <end position="381"/>
    </location>
</feature>
<keyword evidence="3" id="KW-1185">Reference proteome</keyword>
<gene>
    <name evidence="2" type="ORF">BET10_08040</name>
</gene>
<dbReference type="RefSeq" id="WP_070984087.1">
    <property type="nucleotide sequence ID" value="NZ_MKJU01000024.1"/>
</dbReference>
<dbReference type="OrthoDB" id="501284at2"/>
<comment type="caution">
    <text evidence="2">The sequence shown here is derived from an EMBL/GenBank/DDBJ whole genome shotgun (WGS) entry which is preliminary data.</text>
</comment>
<dbReference type="Pfam" id="PF09299">
    <property type="entry name" value="Mu-transpos_C"/>
    <property type="match status" value="1"/>
</dbReference>
<organism evidence="2 3">
    <name type="scientific">Pseudoalteromonas amylolytica</name>
    <dbReference type="NCBI Taxonomy" id="1859457"/>
    <lineage>
        <taxon>Bacteria</taxon>
        <taxon>Pseudomonadati</taxon>
        <taxon>Pseudomonadota</taxon>
        <taxon>Gammaproteobacteria</taxon>
        <taxon>Alteromonadales</taxon>
        <taxon>Pseudoalteromonadaceae</taxon>
        <taxon>Pseudoalteromonas</taxon>
    </lineage>
</organism>
<evidence type="ECO:0000259" key="1">
    <source>
        <dbReference type="PROSITE" id="PS50994"/>
    </source>
</evidence>
<name>A0A1S1MXE0_9GAMM</name>
<dbReference type="PROSITE" id="PS50994">
    <property type="entry name" value="INTEGRASE"/>
    <property type="match status" value="1"/>
</dbReference>
<reference evidence="2 3" key="1">
    <citation type="submission" date="2016-09" db="EMBL/GenBank/DDBJ databases">
        <title>Pseudoalteromonas amylolytica sp. nov., isolated from the surface seawater.</title>
        <authorList>
            <person name="Wu Y.-H."/>
            <person name="Cheng H."/>
            <person name="Jin X.-B."/>
            <person name="Wang C.-S."/>
            <person name="Xu X.-W."/>
        </authorList>
    </citation>
    <scope>NUCLEOTIDE SEQUENCE [LARGE SCALE GENOMIC DNA]</scope>
    <source>
        <strain evidence="2 3">JW1</strain>
    </source>
</reference>
<dbReference type="STRING" id="1859457.BET10_08040"/>
<dbReference type="InterPro" id="IPR036397">
    <property type="entry name" value="RNaseH_sf"/>
</dbReference>
<dbReference type="InterPro" id="IPR001584">
    <property type="entry name" value="Integrase_cat-core"/>
</dbReference>
<dbReference type="GO" id="GO:0015074">
    <property type="term" value="P:DNA integration"/>
    <property type="evidence" value="ECO:0007669"/>
    <property type="project" value="InterPro"/>
</dbReference>
<dbReference type="EMBL" id="MKJU01000024">
    <property type="protein sequence ID" value="OHU91739.1"/>
    <property type="molecule type" value="Genomic_DNA"/>
</dbReference>
<dbReference type="GO" id="GO:0003676">
    <property type="term" value="F:nucleic acid binding"/>
    <property type="evidence" value="ECO:0007669"/>
    <property type="project" value="InterPro"/>
</dbReference>
<sequence>MHPAVIKFNNLTVIEQKTQWQSAGEKARKIANLRATIVKQLLTSSGSIDVALAQLQKMHDTGAISPALSQAITTIGKFPSRATAYNWCNSYKKQGIEGLLPNHKGRVAQAPVWAARALALYHTPNSPSFALVAKDLREEGFDAQDFQVRRFIKTMPHELGPQSPYRMGAKLYREKHKDFKLRTTENIPAGFLYNADGHCIDVYLAHHVSGHAFRYELTAIQDVRSRKIVGWDLSEAENSLATLRALTDSLKTLNHSPAMFYVDNGSGYKANMMTDECCGVYSQLDIEPIFAIPGNARAKWIERFFKHMEEHVGKRFDSFCGRGHDERFKQLVLKEAKQGKRQLPTLAEWIEEFEAFLEDYHNSEHPEEKGKTRNQVWDENLVQDKPISLEFDYLTKARVNVRRGQVVHDKRTYSADFLHQFNGQQLLAGYSMKSDKTIKLYELTGEYLLTARLKTKVSAIPESRIEQRIQERTQNRLKRLAKHQREIEAQAAESRIVDVEAVEQLAADTNALTQKQPQTYDLDINDFSVNLDEYQQEPVFVLEDE</sequence>
<dbReference type="SUPFAM" id="SSF53098">
    <property type="entry name" value="Ribonuclease H-like"/>
    <property type="match status" value="1"/>
</dbReference>
<dbReference type="Proteomes" id="UP000179786">
    <property type="component" value="Unassembled WGS sequence"/>
</dbReference>
<proteinExistence type="predicted"/>